<proteinExistence type="predicted"/>
<feature type="compositionally biased region" description="Polar residues" evidence="2">
    <location>
        <begin position="523"/>
        <end position="542"/>
    </location>
</feature>
<feature type="region of interest" description="Disordered" evidence="2">
    <location>
        <begin position="680"/>
        <end position="720"/>
    </location>
</feature>
<evidence type="ECO:0000313" key="3">
    <source>
        <dbReference type="EMBL" id="KAF5318647.1"/>
    </source>
</evidence>
<reference evidence="3 4" key="1">
    <citation type="journal article" date="2020" name="ISME J.">
        <title>Uncovering the hidden diversity of litter-decomposition mechanisms in mushroom-forming fungi.</title>
        <authorList>
            <person name="Floudas D."/>
            <person name="Bentzer J."/>
            <person name="Ahren D."/>
            <person name="Johansson T."/>
            <person name="Persson P."/>
            <person name="Tunlid A."/>
        </authorList>
    </citation>
    <scope>NUCLEOTIDE SEQUENCE [LARGE SCALE GENOMIC DNA]</scope>
    <source>
        <strain evidence="3 4">CBS 101986</strain>
    </source>
</reference>
<feature type="compositionally biased region" description="Acidic residues" evidence="2">
    <location>
        <begin position="478"/>
        <end position="487"/>
    </location>
</feature>
<feature type="compositionally biased region" description="Low complexity" evidence="2">
    <location>
        <begin position="13"/>
        <end position="27"/>
    </location>
</feature>
<feature type="compositionally biased region" description="Low complexity" evidence="2">
    <location>
        <begin position="628"/>
        <end position="652"/>
    </location>
</feature>
<dbReference type="AlphaFoldDB" id="A0A8H5B8N3"/>
<feature type="region of interest" description="Disordered" evidence="2">
    <location>
        <begin position="246"/>
        <end position="281"/>
    </location>
</feature>
<feature type="region of interest" description="Disordered" evidence="2">
    <location>
        <begin position="1"/>
        <end position="131"/>
    </location>
</feature>
<feature type="compositionally biased region" description="Low complexity" evidence="2">
    <location>
        <begin position="249"/>
        <end position="281"/>
    </location>
</feature>
<feature type="compositionally biased region" description="Basic and acidic residues" evidence="2">
    <location>
        <begin position="442"/>
        <end position="453"/>
    </location>
</feature>
<evidence type="ECO:0000256" key="2">
    <source>
        <dbReference type="SAM" id="MobiDB-lite"/>
    </source>
</evidence>
<feature type="compositionally biased region" description="Low complexity" evidence="2">
    <location>
        <begin position="374"/>
        <end position="406"/>
    </location>
</feature>
<accession>A0A8H5B8N3</accession>
<feature type="compositionally biased region" description="Low complexity" evidence="2">
    <location>
        <begin position="102"/>
        <end position="127"/>
    </location>
</feature>
<feature type="region of interest" description="Disordered" evidence="2">
    <location>
        <begin position="585"/>
        <end position="666"/>
    </location>
</feature>
<sequence>MSNPATTTPPPSAFSHFASLAESSAAATTRHERHSRRTNSVGPRPLHLTAGSIVGPVPGSPARTGSPLFAEEGSATSPYSPCAGPSTPLSPTISGLRDGSSRRQSSISYKSSSAHPASPSPSQSSFSGKMDSVDIGSFLGPARSPLSGTAAAFREPAASGLTRSRSLGAKRLNGVKVVAEQQPRASVVGTQRVPVTLVEKHAELLHFIAQKESKCLELRSQLAVHEAELLELKKKWERIVNRGFERSQTGASGKPSSSPTSTSTLGPTFATSKSDSSSVNSASYFPTLNPAPNAPSAIVLEGIKEGVQGVSRLLAAGLGTIAQVNAPTTPTDAPAKRAITPGPLTTTSSRRSISPHPAITLTRKSGQGHEQKESQSSTTSAASNASMASSLLSVSTTSSATSATPSEGLGGRPITPTSGKNAETESDSEFGAFEEAQPMSARRRDEQDHEVLMVRDTGATPTMSPNPDFQRRTLQPSEPDDAFDWDDGWGNLDSDKDPEEPFEDPGVQTTEAPCAPPIATGATGLSNKVSSPPATQQMSSWVGSMGKKWGEIKGSQTFTKSQKRATLLLSDMQQSLVSALIAPTPLSASERSSSQPSSANSLTSPSSSSPSPFSSNASRRDPSLSMHASAGTAPSAGTSRAPPPSHSALSLLDDSDESFGEEAEDTVRLTMSVPVMVPTAAPAKPVQQGVVNMSRTSSGKNTASSSVATTPDGDEDEWNW</sequence>
<dbReference type="Proteomes" id="UP000567179">
    <property type="component" value="Unassembled WGS sequence"/>
</dbReference>
<feature type="compositionally biased region" description="Polar residues" evidence="2">
    <location>
        <begin position="459"/>
        <end position="476"/>
    </location>
</feature>
<feature type="compositionally biased region" description="Polar residues" evidence="2">
    <location>
        <begin position="689"/>
        <end position="709"/>
    </location>
</feature>
<feature type="compositionally biased region" description="Low complexity" evidence="2">
    <location>
        <begin position="585"/>
        <end position="617"/>
    </location>
</feature>
<keyword evidence="1" id="KW-0175">Coiled coil</keyword>
<evidence type="ECO:0000313" key="4">
    <source>
        <dbReference type="Proteomes" id="UP000567179"/>
    </source>
</evidence>
<comment type="caution">
    <text evidence="3">The sequence shown here is derived from an EMBL/GenBank/DDBJ whole genome shotgun (WGS) entry which is preliminary data.</text>
</comment>
<name>A0A8H5B8N3_9AGAR</name>
<dbReference type="EMBL" id="JAACJJ010000030">
    <property type="protein sequence ID" value="KAF5318647.1"/>
    <property type="molecule type" value="Genomic_DNA"/>
</dbReference>
<feature type="compositionally biased region" description="Acidic residues" evidence="2">
    <location>
        <begin position="653"/>
        <end position="664"/>
    </location>
</feature>
<protein>
    <submittedName>
        <fullName evidence="3">Uncharacterized protein</fullName>
    </submittedName>
</protein>
<keyword evidence="4" id="KW-1185">Reference proteome</keyword>
<feature type="region of interest" description="Disordered" evidence="2">
    <location>
        <begin position="325"/>
        <end position="546"/>
    </location>
</feature>
<organism evidence="3 4">
    <name type="scientific">Psilocybe cf. subviscida</name>
    <dbReference type="NCBI Taxonomy" id="2480587"/>
    <lineage>
        <taxon>Eukaryota</taxon>
        <taxon>Fungi</taxon>
        <taxon>Dikarya</taxon>
        <taxon>Basidiomycota</taxon>
        <taxon>Agaricomycotina</taxon>
        <taxon>Agaricomycetes</taxon>
        <taxon>Agaricomycetidae</taxon>
        <taxon>Agaricales</taxon>
        <taxon>Agaricineae</taxon>
        <taxon>Strophariaceae</taxon>
        <taxon>Psilocybe</taxon>
    </lineage>
</organism>
<feature type="compositionally biased region" description="Polar residues" evidence="2">
    <location>
        <begin position="343"/>
        <end position="352"/>
    </location>
</feature>
<evidence type="ECO:0000256" key="1">
    <source>
        <dbReference type="SAM" id="Coils"/>
    </source>
</evidence>
<gene>
    <name evidence="3" type="ORF">D9619_010938</name>
</gene>
<feature type="coiled-coil region" evidence="1">
    <location>
        <begin position="208"/>
        <end position="235"/>
    </location>
</feature>
<dbReference type="OrthoDB" id="3204900at2759"/>